<keyword evidence="3 6" id="KW-0812">Transmembrane</keyword>
<comment type="caution">
    <text evidence="7">The sequence shown here is derived from an EMBL/GenBank/DDBJ whole genome shotgun (WGS) entry which is preliminary data.</text>
</comment>
<protein>
    <submittedName>
        <fullName evidence="7">Flippase-like domain-containing protein</fullName>
    </submittedName>
</protein>
<keyword evidence="8" id="KW-1185">Reference proteome</keyword>
<dbReference type="Pfam" id="PF03706">
    <property type="entry name" value="LPG_synthase_TM"/>
    <property type="match status" value="1"/>
</dbReference>
<feature type="transmembrane region" description="Helical" evidence="6">
    <location>
        <begin position="286"/>
        <end position="306"/>
    </location>
</feature>
<proteinExistence type="predicted"/>
<keyword evidence="4 6" id="KW-1133">Transmembrane helix</keyword>
<dbReference type="EMBL" id="JACJJW010000032">
    <property type="protein sequence ID" value="MBM6759229.1"/>
    <property type="molecule type" value="Genomic_DNA"/>
</dbReference>
<feature type="transmembrane region" description="Helical" evidence="6">
    <location>
        <begin position="38"/>
        <end position="55"/>
    </location>
</feature>
<gene>
    <name evidence="7" type="ORF">H6A31_11160</name>
</gene>
<evidence type="ECO:0000256" key="1">
    <source>
        <dbReference type="ARBA" id="ARBA00004651"/>
    </source>
</evidence>
<reference evidence="7 8" key="1">
    <citation type="journal article" date="2021" name="Sci. Rep.">
        <title>The distribution of antibiotic resistance genes in chicken gut microbiota commensals.</title>
        <authorList>
            <person name="Juricova H."/>
            <person name="Matiasovicova J."/>
            <person name="Kubasova T."/>
            <person name="Cejkova D."/>
            <person name="Rychlik I."/>
        </authorList>
    </citation>
    <scope>NUCLEOTIDE SEQUENCE [LARGE SCALE GENOMIC DNA]</scope>
    <source>
        <strain evidence="7 8">An801</strain>
    </source>
</reference>
<evidence type="ECO:0000256" key="5">
    <source>
        <dbReference type="ARBA" id="ARBA00023136"/>
    </source>
</evidence>
<evidence type="ECO:0000256" key="6">
    <source>
        <dbReference type="SAM" id="Phobius"/>
    </source>
</evidence>
<feature type="transmembrane region" description="Helical" evidence="6">
    <location>
        <begin position="149"/>
        <end position="170"/>
    </location>
</feature>
<evidence type="ECO:0000256" key="2">
    <source>
        <dbReference type="ARBA" id="ARBA00022475"/>
    </source>
</evidence>
<dbReference type="InterPro" id="IPR022791">
    <property type="entry name" value="L-PG_synthase/AglD"/>
</dbReference>
<feature type="transmembrane region" description="Helical" evidence="6">
    <location>
        <begin position="224"/>
        <end position="246"/>
    </location>
</feature>
<evidence type="ECO:0000313" key="7">
    <source>
        <dbReference type="EMBL" id="MBM6759229.1"/>
    </source>
</evidence>
<name>A0ABS2EY15_9BACE</name>
<comment type="subcellular location">
    <subcellularLocation>
        <location evidence="1">Cell membrane</location>
        <topology evidence="1">Multi-pass membrane protein</topology>
    </subcellularLocation>
</comment>
<organism evidence="7 8">
    <name type="scientific">Bacteroides mediterraneensis</name>
    <dbReference type="NCBI Taxonomy" id="1841856"/>
    <lineage>
        <taxon>Bacteria</taxon>
        <taxon>Pseudomonadati</taxon>
        <taxon>Bacteroidota</taxon>
        <taxon>Bacteroidia</taxon>
        <taxon>Bacteroidales</taxon>
        <taxon>Bacteroidaceae</taxon>
        <taxon>Bacteroides</taxon>
    </lineage>
</organism>
<keyword evidence="2" id="KW-1003">Cell membrane</keyword>
<accession>A0ABS2EY15</accession>
<keyword evidence="5 6" id="KW-0472">Membrane</keyword>
<dbReference type="RefSeq" id="WP_204476391.1">
    <property type="nucleotide sequence ID" value="NZ_JACJJW010000032.1"/>
</dbReference>
<dbReference type="Proteomes" id="UP000703295">
    <property type="component" value="Unassembled WGS sequence"/>
</dbReference>
<feature type="transmembrane region" description="Helical" evidence="6">
    <location>
        <begin position="7"/>
        <end position="26"/>
    </location>
</feature>
<evidence type="ECO:0000256" key="4">
    <source>
        <dbReference type="ARBA" id="ARBA00022989"/>
    </source>
</evidence>
<feature type="transmembrane region" description="Helical" evidence="6">
    <location>
        <begin position="252"/>
        <end position="274"/>
    </location>
</feature>
<feature type="transmembrane region" description="Helical" evidence="6">
    <location>
        <begin position="119"/>
        <end position="143"/>
    </location>
</feature>
<dbReference type="PANTHER" id="PTHR39087:SF2">
    <property type="entry name" value="UPF0104 MEMBRANE PROTEIN MJ1595"/>
    <property type="match status" value="1"/>
</dbReference>
<evidence type="ECO:0000256" key="3">
    <source>
        <dbReference type="ARBA" id="ARBA00022692"/>
    </source>
</evidence>
<sequence>MKEKFRNIFWFFGIFAIVVMLCTFDMDYQELWQNLRKAGIWFPAVILLWVFIYYLNTWSWYVIIRDGKHAKVPFWKVYKLTVSGFALNYATPVGLMGGEPYRIMELTPYVGASKATSSVILYVMMHIFSHFCFWLTGVVLYLIFEPMNWGMGIVLAVVAFFCLLAIYFFMKGYRNGMAVRTFKLLGHVPYVKRWAHRFLTEKKESLERVDAQIAELHKQRKSTFYVSLGLEFMARIVSCAEVFFILNILTDHVSFLSCILIMAFTSLFANLFFFSPMQLGAREGGFALAVGGLAIPSAFGIYTGLITRVRELIWIVIGVLLMKVGNGTQNTTKKDE</sequence>
<evidence type="ECO:0000313" key="8">
    <source>
        <dbReference type="Proteomes" id="UP000703295"/>
    </source>
</evidence>
<dbReference type="PANTHER" id="PTHR39087">
    <property type="entry name" value="UPF0104 MEMBRANE PROTEIN MJ1595"/>
    <property type="match status" value="1"/>
</dbReference>